<name>A0ABS5WCV2_9FLAO</name>
<sequence length="152" mass="17585">MKTFLIGALMLFLMPMVNAQNPYEITEQNMPYNKMATSFTANIIGQNESNVYYQWQKFIEGHQGKTYLVSANEGNVEFESEHVLLPMLGEKLVILHSRFAPNYSENGVLLTLWIELPDGSYYSSQTDEDSAQKIKDWLLKYDQQLTNIKFKN</sequence>
<dbReference type="RefSeq" id="WP_155595668.1">
    <property type="nucleotide sequence ID" value="NZ_JACATN010000002.1"/>
</dbReference>
<dbReference type="EMBL" id="JACATN010000002">
    <property type="protein sequence ID" value="MBT2161235.1"/>
    <property type="molecule type" value="Genomic_DNA"/>
</dbReference>
<feature type="signal peptide" evidence="1">
    <location>
        <begin position="1"/>
        <end position="19"/>
    </location>
</feature>
<feature type="chain" id="PRO_5045364337" evidence="1">
    <location>
        <begin position="20"/>
        <end position="152"/>
    </location>
</feature>
<organism evidence="2 3">
    <name type="scientific">Zobellia barbeyronii</name>
    <dbReference type="NCBI Taxonomy" id="2748009"/>
    <lineage>
        <taxon>Bacteria</taxon>
        <taxon>Pseudomonadati</taxon>
        <taxon>Bacteroidota</taxon>
        <taxon>Flavobacteriia</taxon>
        <taxon>Flavobacteriales</taxon>
        <taxon>Flavobacteriaceae</taxon>
        <taxon>Zobellia</taxon>
    </lineage>
</organism>
<evidence type="ECO:0000313" key="2">
    <source>
        <dbReference type="EMBL" id="MBT2161235.1"/>
    </source>
</evidence>
<keyword evidence="3" id="KW-1185">Reference proteome</keyword>
<reference evidence="3" key="2">
    <citation type="submission" date="2023-07" db="EMBL/GenBank/DDBJ databases">
        <title>Zobellia barbeyronii sp. nov., a new marine flavobacterium, isolated from green and red algae.</title>
        <authorList>
            <person name="Nedashkovskaya O.I."/>
            <person name="Otstavnykh N."/>
            <person name="Zhukova N."/>
            <person name="Guzev K."/>
            <person name="Chausova V."/>
            <person name="Tekutyeva L."/>
            <person name="Mikhailov V."/>
            <person name="Isaeva M."/>
        </authorList>
    </citation>
    <scope>NUCLEOTIDE SEQUENCE [LARGE SCALE GENOMIC DNA]</scope>
    <source>
        <strain evidence="3">KMM 6746</strain>
    </source>
</reference>
<evidence type="ECO:0000256" key="1">
    <source>
        <dbReference type="SAM" id="SignalP"/>
    </source>
</evidence>
<keyword evidence="1" id="KW-0732">Signal</keyword>
<reference evidence="2 3" key="1">
    <citation type="submission" date="2020-06" db="EMBL/GenBank/DDBJ databases">
        <authorList>
            <person name="Isaeva M.P."/>
            <person name="Chernysheva N.Y."/>
        </authorList>
    </citation>
    <scope>NUCLEOTIDE SEQUENCE [LARGE SCALE GENOMIC DNA]</scope>
    <source>
        <strain evidence="2 3">KMM 6746</strain>
    </source>
</reference>
<evidence type="ECO:0000313" key="3">
    <source>
        <dbReference type="Proteomes" id="UP000740413"/>
    </source>
</evidence>
<protein>
    <submittedName>
        <fullName evidence="2">Uncharacterized protein</fullName>
    </submittedName>
</protein>
<comment type="caution">
    <text evidence="2">The sequence shown here is derived from an EMBL/GenBank/DDBJ whole genome shotgun (WGS) entry which is preliminary data.</text>
</comment>
<proteinExistence type="predicted"/>
<dbReference type="Proteomes" id="UP000740413">
    <property type="component" value="Unassembled WGS sequence"/>
</dbReference>
<accession>A0ABS5WCV2</accession>
<gene>
    <name evidence="2" type="ORF">HW347_08145</name>
</gene>